<accession>A0A1D2M8Y2</accession>
<keyword evidence="1" id="KW-1133">Transmembrane helix</keyword>
<protein>
    <submittedName>
        <fullName evidence="2">Uncharacterized protein</fullName>
    </submittedName>
</protein>
<name>A0A1D2M8Y2_ORCCI</name>
<keyword evidence="1" id="KW-0472">Membrane</keyword>
<evidence type="ECO:0000313" key="2">
    <source>
        <dbReference type="EMBL" id="ODM89435.1"/>
    </source>
</evidence>
<comment type="caution">
    <text evidence="2">The sequence shown here is derived from an EMBL/GenBank/DDBJ whole genome shotgun (WGS) entry which is preliminary data.</text>
</comment>
<feature type="transmembrane region" description="Helical" evidence="1">
    <location>
        <begin position="32"/>
        <end position="51"/>
    </location>
</feature>
<keyword evidence="3" id="KW-1185">Reference proteome</keyword>
<reference evidence="2 3" key="1">
    <citation type="journal article" date="2016" name="Genome Biol. Evol.">
        <title>Gene Family Evolution Reflects Adaptation to Soil Environmental Stressors in the Genome of the Collembolan Orchesella cincta.</title>
        <authorList>
            <person name="Faddeeva-Vakhrusheva A."/>
            <person name="Derks M.F."/>
            <person name="Anvar S.Y."/>
            <person name="Agamennone V."/>
            <person name="Suring W."/>
            <person name="Smit S."/>
            <person name="van Straalen N.M."/>
            <person name="Roelofs D."/>
        </authorList>
    </citation>
    <scope>NUCLEOTIDE SEQUENCE [LARGE SCALE GENOMIC DNA]</scope>
    <source>
        <tissue evidence="2">Mixed pool</tissue>
    </source>
</reference>
<evidence type="ECO:0000313" key="3">
    <source>
        <dbReference type="Proteomes" id="UP000094527"/>
    </source>
</evidence>
<sequence length="74" mass="8377">MGELRTSVSCCVILFAIIELFLGVIIPDPGAITFALVFFNTLRLSFYILMLSKTGVAFLKRVIIQNNMQLFIKY</sequence>
<keyword evidence="1" id="KW-0812">Transmembrane</keyword>
<feature type="transmembrane region" description="Helical" evidence="1">
    <location>
        <begin position="7"/>
        <end position="26"/>
    </location>
</feature>
<dbReference type="EMBL" id="LJIJ01002641">
    <property type="protein sequence ID" value="ODM89435.1"/>
    <property type="molecule type" value="Genomic_DNA"/>
</dbReference>
<proteinExistence type="predicted"/>
<evidence type="ECO:0000256" key="1">
    <source>
        <dbReference type="SAM" id="Phobius"/>
    </source>
</evidence>
<dbReference type="Proteomes" id="UP000094527">
    <property type="component" value="Unassembled WGS sequence"/>
</dbReference>
<organism evidence="2 3">
    <name type="scientific">Orchesella cincta</name>
    <name type="common">Springtail</name>
    <name type="synonym">Podura cincta</name>
    <dbReference type="NCBI Taxonomy" id="48709"/>
    <lineage>
        <taxon>Eukaryota</taxon>
        <taxon>Metazoa</taxon>
        <taxon>Ecdysozoa</taxon>
        <taxon>Arthropoda</taxon>
        <taxon>Hexapoda</taxon>
        <taxon>Collembola</taxon>
        <taxon>Entomobryomorpha</taxon>
        <taxon>Entomobryoidea</taxon>
        <taxon>Orchesellidae</taxon>
        <taxon>Orchesellinae</taxon>
        <taxon>Orchesella</taxon>
    </lineage>
</organism>
<gene>
    <name evidence="2" type="ORF">Ocin01_17247</name>
</gene>
<dbReference type="AlphaFoldDB" id="A0A1D2M8Y2"/>